<gene>
    <name evidence="2" type="ORF">NQ318_016537</name>
</gene>
<dbReference type="SUPFAM" id="SSF52087">
    <property type="entry name" value="CRAL/TRIO domain"/>
    <property type="match status" value="1"/>
</dbReference>
<accession>A0AAV8YZ81</accession>
<evidence type="ECO:0000313" key="2">
    <source>
        <dbReference type="EMBL" id="KAJ8956084.1"/>
    </source>
</evidence>
<feature type="domain" description="CRAL-TRIO" evidence="1">
    <location>
        <begin position="143"/>
        <end position="264"/>
    </location>
</feature>
<keyword evidence="3" id="KW-1185">Reference proteome</keyword>
<dbReference type="CDD" id="cd00170">
    <property type="entry name" value="SEC14"/>
    <property type="match status" value="1"/>
</dbReference>
<dbReference type="PANTHER" id="PTHR10174">
    <property type="entry name" value="ALPHA-TOCOPHEROL TRANSFER PROTEIN-RELATED"/>
    <property type="match status" value="1"/>
</dbReference>
<dbReference type="EMBL" id="JAPWTK010000033">
    <property type="protein sequence ID" value="KAJ8956084.1"/>
    <property type="molecule type" value="Genomic_DNA"/>
</dbReference>
<dbReference type="GO" id="GO:1902936">
    <property type="term" value="F:phosphatidylinositol bisphosphate binding"/>
    <property type="evidence" value="ECO:0007669"/>
    <property type="project" value="TreeGrafter"/>
</dbReference>
<dbReference type="InterPro" id="IPR036865">
    <property type="entry name" value="CRAL-TRIO_dom_sf"/>
</dbReference>
<dbReference type="InterPro" id="IPR036273">
    <property type="entry name" value="CRAL/TRIO_N_dom_sf"/>
</dbReference>
<dbReference type="InterPro" id="IPR001251">
    <property type="entry name" value="CRAL-TRIO_dom"/>
</dbReference>
<sequence>MATIESPFLDIPRGNEAELQIHPEQIIQEGRTTRENIEIIKTYMRNVNDKNIPPGVQDEVIVLFLLSCNNNIDLTKKTVVAYYKCKKNGPEIYDDRNIDRADIQLALNTVHMSSIPVRTDENYVVHYFKINDTSYNNFDLVPIMKVSYMLLDVAQLKYPPSGLIVVIDMKGIGLMHLTKFKLGAFKKYLQFLQEGFPIQMKVIHILNSVYFMDKIMALVGAFMKSELLDMLRIHSPGLEKEKLFKLVPKKCLPKEYGGDLPSEQELHERTMRQFRDMQQFWETEEKIRKQYK</sequence>
<dbReference type="GO" id="GO:0016020">
    <property type="term" value="C:membrane"/>
    <property type="evidence" value="ECO:0007669"/>
    <property type="project" value="TreeGrafter"/>
</dbReference>
<reference evidence="2" key="1">
    <citation type="journal article" date="2023" name="Insect Mol. Biol.">
        <title>Genome sequencing provides insights into the evolution of gene families encoding plant cell wall-degrading enzymes in longhorned beetles.</title>
        <authorList>
            <person name="Shin N.R."/>
            <person name="Okamura Y."/>
            <person name="Kirsch R."/>
            <person name="Pauchet Y."/>
        </authorList>
    </citation>
    <scope>NUCLEOTIDE SEQUENCE</scope>
    <source>
        <strain evidence="2">AMC_N1</strain>
    </source>
</reference>
<dbReference type="Gene3D" id="3.40.525.10">
    <property type="entry name" value="CRAL-TRIO lipid binding domain"/>
    <property type="match status" value="1"/>
</dbReference>
<evidence type="ECO:0000313" key="3">
    <source>
        <dbReference type="Proteomes" id="UP001162162"/>
    </source>
</evidence>
<proteinExistence type="predicted"/>
<dbReference type="AlphaFoldDB" id="A0AAV8YZ81"/>
<dbReference type="PROSITE" id="PS50191">
    <property type="entry name" value="CRAL_TRIO"/>
    <property type="match status" value="1"/>
</dbReference>
<dbReference type="SUPFAM" id="SSF46938">
    <property type="entry name" value="CRAL/TRIO N-terminal domain"/>
    <property type="match status" value="1"/>
</dbReference>
<dbReference type="Proteomes" id="UP001162162">
    <property type="component" value="Unassembled WGS sequence"/>
</dbReference>
<evidence type="ECO:0000259" key="1">
    <source>
        <dbReference type="PROSITE" id="PS50191"/>
    </source>
</evidence>
<dbReference type="Pfam" id="PF00650">
    <property type="entry name" value="CRAL_TRIO"/>
    <property type="match status" value="1"/>
</dbReference>
<comment type="caution">
    <text evidence="2">The sequence shown here is derived from an EMBL/GenBank/DDBJ whole genome shotgun (WGS) entry which is preliminary data.</text>
</comment>
<organism evidence="2 3">
    <name type="scientific">Aromia moschata</name>
    <dbReference type="NCBI Taxonomy" id="1265417"/>
    <lineage>
        <taxon>Eukaryota</taxon>
        <taxon>Metazoa</taxon>
        <taxon>Ecdysozoa</taxon>
        <taxon>Arthropoda</taxon>
        <taxon>Hexapoda</taxon>
        <taxon>Insecta</taxon>
        <taxon>Pterygota</taxon>
        <taxon>Neoptera</taxon>
        <taxon>Endopterygota</taxon>
        <taxon>Coleoptera</taxon>
        <taxon>Polyphaga</taxon>
        <taxon>Cucujiformia</taxon>
        <taxon>Chrysomeloidea</taxon>
        <taxon>Cerambycidae</taxon>
        <taxon>Cerambycinae</taxon>
        <taxon>Callichromatini</taxon>
        <taxon>Aromia</taxon>
    </lineage>
</organism>
<dbReference type="SMART" id="SM00516">
    <property type="entry name" value="SEC14"/>
    <property type="match status" value="1"/>
</dbReference>
<protein>
    <recommendedName>
        <fullName evidence="1">CRAL-TRIO domain-containing protein</fullName>
    </recommendedName>
</protein>
<dbReference type="PANTHER" id="PTHR10174:SF213">
    <property type="entry name" value="CRAL-TRIO DOMAIN-CONTAINING PROTEIN"/>
    <property type="match status" value="1"/>
</dbReference>
<name>A0AAV8YZ81_9CUCU</name>